<comment type="caution">
    <text evidence="1">The sequence shown here is derived from an EMBL/GenBank/DDBJ whole genome shotgun (WGS) entry which is preliminary data.</text>
</comment>
<sequence>MVAIVVCTQLFLRLTQAPRLRPARGRRGRHEGPTRRQKVKWLEELKVRVVFLKDKGNDVEVVTWTTPLKQQFEEIVRDEFNPEDNIAAGSPMPNTAADIIGGIGL</sequence>
<protein>
    <submittedName>
        <fullName evidence="1">Uncharacterized protein</fullName>
    </submittedName>
</protein>
<gene>
    <name evidence="1" type="ORF">NP493_519g04026</name>
</gene>
<accession>A0AAD9NQT9</accession>
<keyword evidence="2" id="KW-1185">Reference proteome</keyword>
<proteinExistence type="predicted"/>
<evidence type="ECO:0000313" key="2">
    <source>
        <dbReference type="Proteomes" id="UP001209878"/>
    </source>
</evidence>
<name>A0AAD9NQT9_RIDPI</name>
<organism evidence="1 2">
    <name type="scientific">Ridgeia piscesae</name>
    <name type="common">Tubeworm</name>
    <dbReference type="NCBI Taxonomy" id="27915"/>
    <lineage>
        <taxon>Eukaryota</taxon>
        <taxon>Metazoa</taxon>
        <taxon>Spiralia</taxon>
        <taxon>Lophotrochozoa</taxon>
        <taxon>Annelida</taxon>
        <taxon>Polychaeta</taxon>
        <taxon>Sedentaria</taxon>
        <taxon>Canalipalpata</taxon>
        <taxon>Sabellida</taxon>
        <taxon>Siboglinidae</taxon>
        <taxon>Ridgeia</taxon>
    </lineage>
</organism>
<dbReference type="AlphaFoldDB" id="A0AAD9NQT9"/>
<evidence type="ECO:0000313" key="1">
    <source>
        <dbReference type="EMBL" id="KAK2179005.1"/>
    </source>
</evidence>
<reference evidence="1" key="1">
    <citation type="journal article" date="2023" name="Mol. Biol. Evol.">
        <title>Third-Generation Sequencing Reveals the Adaptive Role of the Epigenome in Three Deep-Sea Polychaetes.</title>
        <authorList>
            <person name="Perez M."/>
            <person name="Aroh O."/>
            <person name="Sun Y."/>
            <person name="Lan Y."/>
            <person name="Juniper S.K."/>
            <person name="Young C.R."/>
            <person name="Angers B."/>
            <person name="Qian P.Y."/>
        </authorList>
    </citation>
    <scope>NUCLEOTIDE SEQUENCE</scope>
    <source>
        <strain evidence="1">R07B-5</strain>
    </source>
</reference>
<dbReference type="Proteomes" id="UP001209878">
    <property type="component" value="Unassembled WGS sequence"/>
</dbReference>
<dbReference type="EMBL" id="JAODUO010000519">
    <property type="protein sequence ID" value="KAK2179005.1"/>
    <property type="molecule type" value="Genomic_DNA"/>
</dbReference>